<dbReference type="Pfam" id="PF10029">
    <property type="entry name" value="DUF2271"/>
    <property type="match status" value="1"/>
</dbReference>
<feature type="transmembrane region" description="Helical" evidence="1">
    <location>
        <begin position="35"/>
        <end position="52"/>
    </location>
</feature>
<evidence type="ECO:0000313" key="2">
    <source>
        <dbReference type="EMBL" id="ATX76920.1"/>
    </source>
</evidence>
<dbReference type="AlphaFoldDB" id="A0A2K8KQ91"/>
<evidence type="ECO:0000313" key="3">
    <source>
        <dbReference type="Proteomes" id="UP000229757"/>
    </source>
</evidence>
<name>A0A2K8KQ91_9GAMM</name>
<accession>A0A2K8KQ91</accession>
<keyword evidence="1" id="KW-0472">Membrane</keyword>
<dbReference type="EMBL" id="CP011797">
    <property type="protein sequence ID" value="ATX76920.1"/>
    <property type="molecule type" value="Genomic_DNA"/>
</dbReference>
<reference evidence="2 3" key="1">
    <citation type="journal article" date="2017" name="Environ. Microbiol.">
        <title>Genomic and physiological analyses of 'Reinekea forsetii' reveal a versatile opportunistic lifestyle during spring algae blooms.</title>
        <authorList>
            <person name="Avci B."/>
            <person name="Hahnke R.L."/>
            <person name="Chafee M."/>
            <person name="Fischer T."/>
            <person name="Gruber-Vodicka H."/>
            <person name="Tegetmeyer H.E."/>
            <person name="Harder J."/>
            <person name="Fuchs B.M."/>
            <person name="Amann R.I."/>
            <person name="Teeling H."/>
        </authorList>
    </citation>
    <scope>NUCLEOTIDE SEQUENCE [LARGE SCALE GENOMIC DNA]</scope>
    <source>
        <strain evidence="2 3">Hel1_31_D35</strain>
    </source>
</reference>
<keyword evidence="1" id="KW-1133">Transmembrane helix</keyword>
<organism evidence="2 3">
    <name type="scientific">Reinekea forsetii</name>
    <dbReference type="NCBI Taxonomy" id="1336806"/>
    <lineage>
        <taxon>Bacteria</taxon>
        <taxon>Pseudomonadati</taxon>
        <taxon>Pseudomonadota</taxon>
        <taxon>Gammaproteobacteria</taxon>
        <taxon>Oceanospirillales</taxon>
        <taxon>Saccharospirillaceae</taxon>
        <taxon>Reinekea</taxon>
    </lineage>
</organism>
<evidence type="ECO:0000256" key="1">
    <source>
        <dbReference type="SAM" id="Phobius"/>
    </source>
</evidence>
<protein>
    <submittedName>
        <fullName evidence="2">Putative periplasmic protein</fullName>
    </submittedName>
</protein>
<keyword evidence="1" id="KW-0812">Transmembrane</keyword>
<dbReference type="KEGG" id="rfo:REIFOR_01782"/>
<sequence>MKPPPVPFNQRPVRRVDRQPIVIPLIGVLNMNKRLWIMALVIGIAAAAPAYARSMTLTTELSNYSGDGAYLAIYIADQAGAYQQTLWVAGRKSKYYRHLGGWARGSNLDSSEFDGRTGASVLKGRTLSTTVEIADNLIDAGYQILIDSSVEDKRDIRNDVSVPLTQANSAKAVSGRGYIKAFSFTL</sequence>
<dbReference type="Proteomes" id="UP000229757">
    <property type="component" value="Chromosome"/>
</dbReference>
<dbReference type="InterPro" id="IPR014469">
    <property type="entry name" value="DUF2271"/>
</dbReference>
<gene>
    <name evidence="2" type="ORF">REIFOR_01782</name>
</gene>
<keyword evidence="3" id="KW-1185">Reference proteome</keyword>
<proteinExistence type="predicted"/>